<evidence type="ECO:0000256" key="2">
    <source>
        <dbReference type="SAM" id="Phobius"/>
    </source>
</evidence>
<dbReference type="PANTHER" id="PTHR37013:SF3">
    <property type="entry name" value="INTEGRAL MEMBRANE PROTEIN (AFU_ORTHOLOGUE AFUA_1G05950)"/>
    <property type="match status" value="1"/>
</dbReference>
<feature type="transmembrane region" description="Helical" evidence="2">
    <location>
        <begin position="208"/>
        <end position="228"/>
    </location>
</feature>
<dbReference type="PANTHER" id="PTHR37013">
    <property type="entry name" value="INTEGRAL MEMBRANE PROTEIN (AFU_ORTHOLOGUE AFUA_1G05950)-RELATED"/>
    <property type="match status" value="1"/>
</dbReference>
<evidence type="ECO:0000259" key="3">
    <source>
        <dbReference type="Pfam" id="PF24802"/>
    </source>
</evidence>
<sequence length="416" mass="46274">MSHGGLTPGDGITGGYTGNSLALKITIATLAGITWYNAIELIILVFVTFSRYSGSYFWSLLVSAVLGLIPYSIGFLLKFFQLTSQTWLCVTCLTVGWWCMVTGQSVVLYSRLHLVVRSPRILRRVLLLILVDAVLLHLPTTVLTYGSNLAASDAARAAYIRGYNVMEKIQMTGFCLQEFVISGLYIYETVRMLRLDPDRGKRKIMYQLVAINAIIILLDLGLLVVEYMNKYILETMLKGAIYSIKLKLEFAVLGKLVYLVHSHVWKVSADDSYPHHPYHIPPHPGSVADFPDFVDATRVTTDLTHAAPLPSSSTSFGPLAISPRHRRRRSHPWMDSDDISIAMFEHSEGVPVSISLHDQDQDQDPDQDRDIGPSSISHSWSGETQRDTSVSVSPLDFTDSLHKQRESGSGGEHHPG</sequence>
<dbReference type="OMA" id="IWETVRM"/>
<reference evidence="4 5" key="1">
    <citation type="journal article" date="2008" name="PLoS Genet.">
        <title>Genomic islands in the pathogenic filamentous fungus Aspergillus fumigatus.</title>
        <authorList>
            <person name="Fedorova N.D."/>
            <person name="Khaldi N."/>
            <person name="Joardar V.S."/>
            <person name="Maiti R."/>
            <person name="Amedeo P."/>
            <person name="Anderson M.J."/>
            <person name="Crabtree J."/>
            <person name="Silva J.C."/>
            <person name="Badger J.H."/>
            <person name="Albarraq A."/>
            <person name="Angiuoli S."/>
            <person name="Bussey H."/>
            <person name="Bowyer P."/>
            <person name="Cotty P.J."/>
            <person name="Dyer P.S."/>
            <person name="Egan A."/>
            <person name="Galens K."/>
            <person name="Fraser-Liggett C.M."/>
            <person name="Haas B.J."/>
            <person name="Inman J.M."/>
            <person name="Kent R."/>
            <person name="Lemieux S."/>
            <person name="Malavazi I."/>
            <person name="Orvis J."/>
            <person name="Roemer T."/>
            <person name="Ronning C.M."/>
            <person name="Sundaram J.P."/>
            <person name="Sutton G."/>
            <person name="Turner G."/>
            <person name="Venter J.C."/>
            <person name="White O.R."/>
            <person name="Whitty B.R."/>
            <person name="Youngman P."/>
            <person name="Wolfe K.H."/>
            <person name="Goldman G.H."/>
            <person name="Wortman J.R."/>
            <person name="Jiang B."/>
            <person name="Denning D.W."/>
            <person name="Nierman W.C."/>
        </authorList>
    </citation>
    <scope>NUCLEOTIDE SEQUENCE [LARGE SCALE GENOMIC DNA]</scope>
    <source>
        <strain evidence="5">ATCC 1007 / CBS 513.65 / DSM 816 / NCTC 3887 / NRRL 1</strain>
    </source>
</reference>
<feature type="transmembrane region" description="Helical" evidence="2">
    <location>
        <begin position="56"/>
        <end position="79"/>
    </location>
</feature>
<keyword evidence="2" id="KW-0812">Transmembrane</keyword>
<feature type="compositionally biased region" description="Basic and acidic residues" evidence="1">
    <location>
        <begin position="399"/>
        <end position="416"/>
    </location>
</feature>
<keyword evidence="2" id="KW-1133">Transmembrane helix</keyword>
<protein>
    <submittedName>
        <fullName evidence="4">Integral membrane protein</fullName>
    </submittedName>
</protein>
<dbReference type="OrthoDB" id="405906at2759"/>
<dbReference type="AlphaFoldDB" id="A1CR69"/>
<feature type="transmembrane region" description="Helical" evidence="2">
    <location>
        <begin position="169"/>
        <end position="187"/>
    </location>
</feature>
<feature type="compositionally biased region" description="Polar residues" evidence="1">
    <location>
        <begin position="374"/>
        <end position="392"/>
    </location>
</feature>
<evidence type="ECO:0000313" key="4">
    <source>
        <dbReference type="EMBL" id="EAW08140.1"/>
    </source>
</evidence>
<dbReference type="InterPro" id="IPR056120">
    <property type="entry name" value="DUF7703"/>
</dbReference>
<dbReference type="GeneID" id="4701181"/>
<dbReference type="STRING" id="344612.A1CR69"/>
<evidence type="ECO:0000313" key="5">
    <source>
        <dbReference type="Proteomes" id="UP000006701"/>
    </source>
</evidence>
<keyword evidence="5" id="KW-1185">Reference proteome</keyword>
<dbReference type="eggNOG" id="ENOG502SIDK">
    <property type="taxonomic scope" value="Eukaryota"/>
</dbReference>
<feature type="region of interest" description="Disordered" evidence="1">
    <location>
        <begin position="304"/>
        <end position="332"/>
    </location>
</feature>
<dbReference type="Pfam" id="PF24802">
    <property type="entry name" value="DUF7703"/>
    <property type="match status" value="1"/>
</dbReference>
<dbReference type="RefSeq" id="XP_001269566.1">
    <property type="nucleotide sequence ID" value="XM_001269565.1"/>
</dbReference>
<proteinExistence type="predicted"/>
<dbReference type="HOGENOM" id="CLU_045148_2_1_1"/>
<keyword evidence="2" id="KW-0472">Membrane</keyword>
<organism evidence="4 5">
    <name type="scientific">Aspergillus clavatus (strain ATCC 1007 / CBS 513.65 / DSM 816 / NCTC 3887 / NRRL 1 / QM 1276 / 107)</name>
    <dbReference type="NCBI Taxonomy" id="344612"/>
    <lineage>
        <taxon>Eukaryota</taxon>
        <taxon>Fungi</taxon>
        <taxon>Dikarya</taxon>
        <taxon>Ascomycota</taxon>
        <taxon>Pezizomycotina</taxon>
        <taxon>Eurotiomycetes</taxon>
        <taxon>Eurotiomycetidae</taxon>
        <taxon>Eurotiales</taxon>
        <taxon>Aspergillaceae</taxon>
        <taxon>Aspergillus</taxon>
        <taxon>Aspergillus subgen. Fumigati</taxon>
    </lineage>
</organism>
<accession>A1CR69</accession>
<dbReference type="EMBL" id="DS027059">
    <property type="protein sequence ID" value="EAW08140.1"/>
    <property type="molecule type" value="Genomic_DNA"/>
</dbReference>
<feature type="transmembrane region" description="Helical" evidence="2">
    <location>
        <begin position="121"/>
        <end position="138"/>
    </location>
</feature>
<dbReference type="KEGG" id="act:ACLA_028650"/>
<evidence type="ECO:0000256" key="1">
    <source>
        <dbReference type="SAM" id="MobiDB-lite"/>
    </source>
</evidence>
<feature type="transmembrane region" description="Helical" evidence="2">
    <location>
        <begin position="25"/>
        <end position="49"/>
    </location>
</feature>
<name>A1CR69_ASPCL</name>
<feature type="region of interest" description="Disordered" evidence="1">
    <location>
        <begin position="356"/>
        <end position="416"/>
    </location>
</feature>
<feature type="transmembrane region" description="Helical" evidence="2">
    <location>
        <begin position="85"/>
        <end position="109"/>
    </location>
</feature>
<dbReference type="Proteomes" id="UP000006701">
    <property type="component" value="Unassembled WGS sequence"/>
</dbReference>
<feature type="domain" description="DUF7703" evidence="3">
    <location>
        <begin position="25"/>
        <end position="259"/>
    </location>
</feature>
<dbReference type="VEuPathDB" id="FungiDB:ACLA_028650"/>
<gene>
    <name evidence="4" type="ORF">ACLA_028650</name>
</gene>